<dbReference type="PANTHER" id="PTHR33336">
    <property type="entry name" value="QUINOL MONOOXYGENASE YGIN-RELATED"/>
    <property type="match status" value="1"/>
</dbReference>
<comment type="caution">
    <text evidence="2">The sequence shown here is derived from an EMBL/GenBank/DDBJ whole genome shotgun (WGS) entry which is preliminary data.</text>
</comment>
<gene>
    <name evidence="2" type="ORF">NUTIK01_31360</name>
</gene>
<dbReference type="SUPFAM" id="SSF54909">
    <property type="entry name" value="Dimeric alpha+beta barrel"/>
    <property type="match status" value="1"/>
</dbReference>
<reference evidence="2 3" key="1">
    <citation type="submission" date="2023-06" db="EMBL/GenBank/DDBJ databases">
        <title>Draft genome sequence of Novosphingobium sp. strain IK01.</title>
        <authorList>
            <person name="Hatamoto M."/>
            <person name="Ikarashi T."/>
            <person name="Yamaguchi T."/>
        </authorList>
    </citation>
    <scope>NUCLEOTIDE SEQUENCE [LARGE SCALE GENOMIC DNA]</scope>
    <source>
        <strain evidence="2 3">IK01</strain>
    </source>
</reference>
<evidence type="ECO:0000313" key="2">
    <source>
        <dbReference type="EMBL" id="GMM62359.1"/>
    </source>
</evidence>
<dbReference type="Gene3D" id="3.30.70.100">
    <property type="match status" value="1"/>
</dbReference>
<name>A0ABQ6PCC3_9SPHN</name>
<protein>
    <recommendedName>
        <fullName evidence="1">ABM domain-containing protein</fullName>
    </recommendedName>
</protein>
<evidence type="ECO:0000313" key="3">
    <source>
        <dbReference type="Proteomes" id="UP001187221"/>
    </source>
</evidence>
<dbReference type="InterPro" id="IPR011008">
    <property type="entry name" value="Dimeric_a/b-barrel"/>
</dbReference>
<dbReference type="Proteomes" id="UP001187221">
    <property type="component" value="Unassembled WGS sequence"/>
</dbReference>
<organism evidence="2 3">
    <name type="scientific">Novosphingobium pituita</name>
    <dbReference type="NCBI Taxonomy" id="3056842"/>
    <lineage>
        <taxon>Bacteria</taxon>
        <taxon>Pseudomonadati</taxon>
        <taxon>Pseudomonadota</taxon>
        <taxon>Alphaproteobacteria</taxon>
        <taxon>Sphingomonadales</taxon>
        <taxon>Sphingomonadaceae</taxon>
        <taxon>Novosphingobium</taxon>
    </lineage>
</organism>
<feature type="domain" description="ABM" evidence="1">
    <location>
        <begin position="2"/>
        <end position="90"/>
    </location>
</feature>
<dbReference type="Pfam" id="PF03992">
    <property type="entry name" value="ABM"/>
    <property type="match status" value="1"/>
</dbReference>
<dbReference type="EMBL" id="BTFW01000001">
    <property type="protein sequence ID" value="GMM62359.1"/>
    <property type="molecule type" value="Genomic_DNA"/>
</dbReference>
<dbReference type="InterPro" id="IPR007138">
    <property type="entry name" value="ABM_dom"/>
</dbReference>
<accession>A0ABQ6PCC3</accession>
<proteinExistence type="predicted"/>
<keyword evidence="3" id="KW-1185">Reference proteome</keyword>
<sequence length="100" mass="11384">MLIVTGYMHVEPSELVRFEAELQALIAVTRQRAGNLFYDAVVADPQAGRLLIAERWRDQAALTAHLEAAETAAFIERWQHRMRGDIRKYDASNGRELMAD</sequence>
<dbReference type="PANTHER" id="PTHR33336:SF3">
    <property type="entry name" value="ABM DOMAIN-CONTAINING PROTEIN"/>
    <property type="match status" value="1"/>
</dbReference>
<dbReference type="PROSITE" id="PS51725">
    <property type="entry name" value="ABM"/>
    <property type="match status" value="1"/>
</dbReference>
<evidence type="ECO:0000259" key="1">
    <source>
        <dbReference type="PROSITE" id="PS51725"/>
    </source>
</evidence>
<dbReference type="RefSeq" id="WP_317975946.1">
    <property type="nucleotide sequence ID" value="NZ_BTFW01000001.1"/>
</dbReference>
<dbReference type="InterPro" id="IPR050744">
    <property type="entry name" value="AI-2_Isomerase_LsrG"/>
</dbReference>